<dbReference type="PANTHER" id="PTHR43420:SF44">
    <property type="entry name" value="ACETYLTRANSFERASE YPEA"/>
    <property type="match status" value="1"/>
</dbReference>
<dbReference type="InterPro" id="IPR050680">
    <property type="entry name" value="YpeA/RimI_acetyltransf"/>
</dbReference>
<evidence type="ECO:0000313" key="8">
    <source>
        <dbReference type="Proteomes" id="UP000280881"/>
    </source>
</evidence>
<dbReference type="EC" id="2.3.1.266" evidence="5"/>
<sequence>MQNLLVRPFKESDLPDILKLESECFKEPYSKELLLREVTLPITRIFVAQKGDEVVGYVFGWVVGETGELNRIAVKEELRKKGVGKRLLKEFIEGIKEEGVKELFLEVRKSNTPAINLYKSFGFREVGRRKGYYKDEDALVFKLNI</sequence>
<name>A0A420W823_9BACT</name>
<keyword evidence="2 5" id="KW-0963">Cytoplasm</keyword>
<keyword evidence="3 7" id="KW-0808">Transferase</keyword>
<dbReference type="InterPro" id="IPR006464">
    <property type="entry name" value="AcTrfase_RimI/Ard1"/>
</dbReference>
<dbReference type="SUPFAM" id="SSF55729">
    <property type="entry name" value="Acyl-CoA N-acyltransferases (Nat)"/>
    <property type="match status" value="1"/>
</dbReference>
<dbReference type="RefSeq" id="WP_121169714.1">
    <property type="nucleotide sequence ID" value="NZ_RBIE01000001.1"/>
</dbReference>
<comment type="catalytic activity">
    <reaction evidence="5">
        <text>N-terminal L-alanyl-[ribosomal protein bS18] + acetyl-CoA = N-terminal N(alpha)-acetyl-L-alanyl-[ribosomal protein bS18] + CoA + H(+)</text>
        <dbReference type="Rhea" id="RHEA:43756"/>
        <dbReference type="Rhea" id="RHEA-COMP:10676"/>
        <dbReference type="Rhea" id="RHEA-COMP:10677"/>
        <dbReference type="ChEBI" id="CHEBI:15378"/>
        <dbReference type="ChEBI" id="CHEBI:57287"/>
        <dbReference type="ChEBI" id="CHEBI:57288"/>
        <dbReference type="ChEBI" id="CHEBI:64718"/>
        <dbReference type="ChEBI" id="CHEBI:83683"/>
        <dbReference type="EC" id="2.3.1.266"/>
    </reaction>
</comment>
<dbReference type="InterPro" id="IPR016181">
    <property type="entry name" value="Acyl_CoA_acyltransferase"/>
</dbReference>
<evidence type="ECO:0000256" key="4">
    <source>
        <dbReference type="ARBA" id="ARBA00023315"/>
    </source>
</evidence>
<dbReference type="GO" id="GO:0005737">
    <property type="term" value="C:cytoplasm"/>
    <property type="evidence" value="ECO:0007669"/>
    <property type="project" value="UniProtKB-SubCell"/>
</dbReference>
<evidence type="ECO:0000259" key="6">
    <source>
        <dbReference type="PROSITE" id="PS51186"/>
    </source>
</evidence>
<comment type="caution">
    <text evidence="7">The sequence shown here is derived from an EMBL/GenBank/DDBJ whole genome shotgun (WGS) entry which is preliminary data.</text>
</comment>
<evidence type="ECO:0000313" key="7">
    <source>
        <dbReference type="EMBL" id="RKQ63467.1"/>
    </source>
</evidence>
<comment type="function">
    <text evidence="5">Acetylates the N-terminal alanine of ribosomal protein bS18.</text>
</comment>
<dbReference type="PROSITE" id="PS51186">
    <property type="entry name" value="GNAT"/>
    <property type="match status" value="1"/>
</dbReference>
<dbReference type="PANTHER" id="PTHR43420">
    <property type="entry name" value="ACETYLTRANSFERASE"/>
    <property type="match status" value="1"/>
</dbReference>
<comment type="similarity">
    <text evidence="1 5">Belongs to the acetyltransferase family. RimI subfamily.</text>
</comment>
<gene>
    <name evidence="7" type="ORF">C7457_0340</name>
</gene>
<evidence type="ECO:0000256" key="1">
    <source>
        <dbReference type="ARBA" id="ARBA00005395"/>
    </source>
</evidence>
<dbReference type="InterPro" id="IPR017255">
    <property type="entry name" value="AcTrfase_GNAT_prd"/>
</dbReference>
<dbReference type="Proteomes" id="UP000280881">
    <property type="component" value="Unassembled WGS sequence"/>
</dbReference>
<dbReference type="Pfam" id="PF00583">
    <property type="entry name" value="Acetyltransf_1"/>
    <property type="match status" value="1"/>
</dbReference>
<dbReference type="PIRSF" id="PIRSF037663">
    <property type="entry name" value="Acetyltransf_GNAT_prd"/>
    <property type="match status" value="1"/>
</dbReference>
<evidence type="ECO:0000256" key="5">
    <source>
        <dbReference type="RuleBase" id="RU363094"/>
    </source>
</evidence>
<evidence type="ECO:0000256" key="2">
    <source>
        <dbReference type="ARBA" id="ARBA00022490"/>
    </source>
</evidence>
<feature type="domain" description="N-acetyltransferase" evidence="6">
    <location>
        <begin position="4"/>
        <end position="145"/>
    </location>
</feature>
<dbReference type="InterPro" id="IPR000182">
    <property type="entry name" value="GNAT_dom"/>
</dbReference>
<dbReference type="NCBIfam" id="TIGR01575">
    <property type="entry name" value="rimI"/>
    <property type="match status" value="1"/>
</dbReference>
<dbReference type="OrthoDB" id="9794566at2"/>
<dbReference type="GO" id="GO:0008999">
    <property type="term" value="F:protein-N-terminal-alanine acetyltransferase activity"/>
    <property type="evidence" value="ECO:0007669"/>
    <property type="project" value="UniProtKB-EC"/>
</dbReference>
<dbReference type="AlphaFoldDB" id="A0A420W823"/>
<comment type="subcellular location">
    <subcellularLocation>
        <location evidence="5">Cytoplasm</location>
    </subcellularLocation>
</comment>
<evidence type="ECO:0000256" key="3">
    <source>
        <dbReference type="ARBA" id="ARBA00022679"/>
    </source>
</evidence>
<accession>A0A420W823</accession>
<organism evidence="7 8">
    <name type="scientific">Thermovibrio guaymasensis</name>
    <dbReference type="NCBI Taxonomy" id="240167"/>
    <lineage>
        <taxon>Bacteria</taxon>
        <taxon>Pseudomonadati</taxon>
        <taxon>Aquificota</taxon>
        <taxon>Aquificia</taxon>
        <taxon>Desulfurobacteriales</taxon>
        <taxon>Desulfurobacteriaceae</taxon>
        <taxon>Thermovibrio</taxon>
    </lineage>
</organism>
<keyword evidence="4" id="KW-0012">Acyltransferase</keyword>
<dbReference type="CDD" id="cd04301">
    <property type="entry name" value="NAT_SF"/>
    <property type="match status" value="1"/>
</dbReference>
<protein>
    <recommendedName>
        <fullName evidence="5">[Ribosomal protein bS18]-alanine N-acetyltransferase</fullName>
        <ecNumber evidence="5">2.3.1.266</ecNumber>
    </recommendedName>
</protein>
<dbReference type="Gene3D" id="3.40.630.30">
    <property type="match status" value="1"/>
</dbReference>
<reference evidence="7 8" key="1">
    <citation type="submission" date="2018-10" db="EMBL/GenBank/DDBJ databases">
        <title>Genomic Encyclopedia of Type Strains, Phase IV (KMG-IV): sequencing the most valuable type-strain genomes for metagenomic binning, comparative biology and taxonomic classification.</title>
        <authorList>
            <person name="Goeker M."/>
        </authorList>
    </citation>
    <scope>NUCLEOTIDE SEQUENCE [LARGE SCALE GENOMIC DNA]</scope>
    <source>
        <strain evidence="7 8">DSM 15521</strain>
    </source>
</reference>
<keyword evidence="8" id="KW-1185">Reference proteome</keyword>
<proteinExistence type="inferred from homology"/>
<dbReference type="EMBL" id="RBIE01000001">
    <property type="protein sequence ID" value="RKQ63467.1"/>
    <property type="molecule type" value="Genomic_DNA"/>
</dbReference>